<comment type="caution">
    <text evidence="1">The sequence shown here is derived from an EMBL/GenBank/DDBJ whole genome shotgun (WGS) entry which is preliminary data.</text>
</comment>
<protein>
    <submittedName>
        <fullName evidence="1">Uncharacterized protein</fullName>
    </submittedName>
</protein>
<keyword evidence="2" id="KW-1185">Reference proteome</keyword>
<gene>
    <name evidence="1" type="ORF">HJC23_008558</name>
</gene>
<reference evidence="1 2" key="1">
    <citation type="journal article" date="2020" name="G3 (Bethesda)">
        <title>Improved Reference Genome for Cyclotella cryptica CCMP332, a Model for Cell Wall Morphogenesis, Salinity Adaptation, and Lipid Production in Diatoms (Bacillariophyta).</title>
        <authorList>
            <person name="Roberts W.R."/>
            <person name="Downey K.M."/>
            <person name="Ruck E.C."/>
            <person name="Traller J.C."/>
            <person name="Alverson A.J."/>
        </authorList>
    </citation>
    <scope>NUCLEOTIDE SEQUENCE [LARGE SCALE GENOMIC DNA]</scope>
    <source>
        <strain evidence="1 2">CCMP332</strain>
    </source>
</reference>
<accession>A0ABD3PP32</accession>
<proteinExistence type="predicted"/>
<name>A0ABD3PP32_9STRA</name>
<sequence>MKHANSFNGELRYTEKELRMIKRLTEENGDVMFIDAVRHLYYGHLDYLL</sequence>
<dbReference type="Proteomes" id="UP001516023">
    <property type="component" value="Unassembled WGS sequence"/>
</dbReference>
<organism evidence="1 2">
    <name type="scientific">Cyclotella cryptica</name>
    <dbReference type="NCBI Taxonomy" id="29204"/>
    <lineage>
        <taxon>Eukaryota</taxon>
        <taxon>Sar</taxon>
        <taxon>Stramenopiles</taxon>
        <taxon>Ochrophyta</taxon>
        <taxon>Bacillariophyta</taxon>
        <taxon>Coscinodiscophyceae</taxon>
        <taxon>Thalassiosirophycidae</taxon>
        <taxon>Stephanodiscales</taxon>
        <taxon>Stephanodiscaceae</taxon>
        <taxon>Cyclotella</taxon>
    </lineage>
</organism>
<dbReference type="AlphaFoldDB" id="A0ABD3PP32"/>
<evidence type="ECO:0000313" key="2">
    <source>
        <dbReference type="Proteomes" id="UP001516023"/>
    </source>
</evidence>
<evidence type="ECO:0000313" key="1">
    <source>
        <dbReference type="EMBL" id="KAL3789096.1"/>
    </source>
</evidence>
<dbReference type="EMBL" id="JABMIG020000146">
    <property type="protein sequence ID" value="KAL3789096.1"/>
    <property type="molecule type" value="Genomic_DNA"/>
</dbReference>